<evidence type="ECO:0000256" key="6">
    <source>
        <dbReference type="ARBA" id="ARBA00022801"/>
    </source>
</evidence>
<comment type="caution">
    <text evidence="11">The sequence shown here is derived from an EMBL/GenBank/DDBJ whole genome shotgun (WGS) entry which is preliminary data.</text>
</comment>
<keyword evidence="12" id="KW-1185">Reference proteome</keyword>
<evidence type="ECO:0000256" key="9">
    <source>
        <dbReference type="ARBA" id="ARBA00055200"/>
    </source>
</evidence>
<evidence type="ECO:0000256" key="1">
    <source>
        <dbReference type="ARBA" id="ARBA00000928"/>
    </source>
</evidence>
<accession>A0AAN6PHV2</accession>
<keyword evidence="5" id="KW-0819">tRNA processing</keyword>
<name>A0AAN6PHV2_9PEZI</name>
<dbReference type="GO" id="GO:0000172">
    <property type="term" value="C:ribonuclease MRP complex"/>
    <property type="evidence" value="ECO:0007669"/>
    <property type="project" value="UniProtKB-ARBA"/>
</dbReference>
<evidence type="ECO:0000256" key="3">
    <source>
        <dbReference type="ARBA" id="ARBA00010800"/>
    </source>
</evidence>
<comment type="function">
    <text evidence="9">Component of ribonuclease P, a protein complex that generates mature tRNA molecules by cleaving their 5'-ends. Also a component of RNase MRP, which cleaves pre-rRNA sequences.</text>
</comment>
<dbReference type="GO" id="GO:0005730">
    <property type="term" value="C:nucleolus"/>
    <property type="evidence" value="ECO:0007669"/>
    <property type="project" value="TreeGrafter"/>
</dbReference>
<dbReference type="SUPFAM" id="SSF160350">
    <property type="entry name" value="Rnp2-like"/>
    <property type="match status" value="1"/>
</dbReference>
<dbReference type="AlphaFoldDB" id="A0AAN6PHV2"/>
<evidence type="ECO:0000256" key="5">
    <source>
        <dbReference type="ARBA" id="ARBA00022694"/>
    </source>
</evidence>
<evidence type="ECO:0000256" key="2">
    <source>
        <dbReference type="ARBA" id="ARBA00004123"/>
    </source>
</evidence>
<dbReference type="GO" id="GO:0030681">
    <property type="term" value="C:multimeric ribonuclease P complex"/>
    <property type="evidence" value="ECO:0007669"/>
    <property type="project" value="TreeGrafter"/>
</dbReference>
<evidence type="ECO:0000256" key="4">
    <source>
        <dbReference type="ARBA" id="ARBA00012179"/>
    </source>
</evidence>
<gene>
    <name evidence="11" type="ORF">C8A01DRAFT_45598</name>
</gene>
<evidence type="ECO:0000256" key="10">
    <source>
        <dbReference type="SAM" id="MobiDB-lite"/>
    </source>
</evidence>
<dbReference type="FunFam" id="3.30.70.3250:FF:000004">
    <property type="entry name" value="Ribonuclease P/MRP protein subunit POP5"/>
    <property type="match status" value="1"/>
</dbReference>
<dbReference type="GO" id="GO:0000460">
    <property type="term" value="P:maturation of 5.8S rRNA"/>
    <property type="evidence" value="ECO:0007669"/>
    <property type="project" value="UniProtKB-ARBA"/>
</dbReference>
<dbReference type="EMBL" id="MU854362">
    <property type="protein sequence ID" value="KAK4041156.1"/>
    <property type="molecule type" value="Genomic_DNA"/>
</dbReference>
<dbReference type="PANTHER" id="PTHR15441:SF2">
    <property type="entry name" value="RIBONUCLEASE P_MRP PROTEIN SUBUNIT POP5"/>
    <property type="match status" value="1"/>
</dbReference>
<protein>
    <recommendedName>
        <fullName evidence="8">Ribonuclease P/MRP protein subunit POP5</fullName>
        <ecNumber evidence="4">3.1.26.5</ecNumber>
    </recommendedName>
</protein>
<dbReference type="Pfam" id="PF01900">
    <property type="entry name" value="RNase_P_Rpp14"/>
    <property type="match status" value="1"/>
</dbReference>
<organism evidence="11 12">
    <name type="scientific">Parachaetomium inaequale</name>
    <dbReference type="NCBI Taxonomy" id="2588326"/>
    <lineage>
        <taxon>Eukaryota</taxon>
        <taxon>Fungi</taxon>
        <taxon>Dikarya</taxon>
        <taxon>Ascomycota</taxon>
        <taxon>Pezizomycotina</taxon>
        <taxon>Sordariomycetes</taxon>
        <taxon>Sordariomycetidae</taxon>
        <taxon>Sordariales</taxon>
        <taxon>Chaetomiaceae</taxon>
        <taxon>Parachaetomium</taxon>
    </lineage>
</organism>
<comment type="catalytic activity">
    <reaction evidence="1">
        <text>Endonucleolytic cleavage of RNA, removing 5'-extranucleotides from tRNA precursor.</text>
        <dbReference type="EC" id="3.1.26.5"/>
    </reaction>
</comment>
<dbReference type="Gene3D" id="3.30.70.3250">
    <property type="entry name" value="Ribonuclease P, Pop5 subunit"/>
    <property type="match status" value="1"/>
</dbReference>
<feature type="region of interest" description="Disordered" evidence="10">
    <location>
        <begin position="164"/>
        <end position="196"/>
    </location>
</feature>
<keyword evidence="7" id="KW-0539">Nucleus</keyword>
<dbReference type="GO" id="GO:0001682">
    <property type="term" value="P:tRNA 5'-leader removal"/>
    <property type="evidence" value="ECO:0007669"/>
    <property type="project" value="InterPro"/>
</dbReference>
<evidence type="ECO:0000256" key="7">
    <source>
        <dbReference type="ARBA" id="ARBA00023242"/>
    </source>
</evidence>
<evidence type="ECO:0000313" key="11">
    <source>
        <dbReference type="EMBL" id="KAK4041156.1"/>
    </source>
</evidence>
<dbReference type="PANTHER" id="PTHR15441">
    <property type="entry name" value="RIBONUCLEASE P PROTEIN SUBUNIT P14"/>
    <property type="match status" value="1"/>
</dbReference>
<dbReference type="InterPro" id="IPR038085">
    <property type="entry name" value="Rnp2-like_sf"/>
</dbReference>
<reference evidence="12" key="1">
    <citation type="journal article" date="2023" name="Mol. Phylogenet. Evol.">
        <title>Genome-scale phylogeny and comparative genomics of the fungal order Sordariales.</title>
        <authorList>
            <person name="Hensen N."/>
            <person name="Bonometti L."/>
            <person name="Westerberg I."/>
            <person name="Brannstrom I.O."/>
            <person name="Guillou S."/>
            <person name="Cros-Aarteil S."/>
            <person name="Calhoun S."/>
            <person name="Haridas S."/>
            <person name="Kuo A."/>
            <person name="Mondo S."/>
            <person name="Pangilinan J."/>
            <person name="Riley R."/>
            <person name="LaButti K."/>
            <person name="Andreopoulos B."/>
            <person name="Lipzen A."/>
            <person name="Chen C."/>
            <person name="Yan M."/>
            <person name="Daum C."/>
            <person name="Ng V."/>
            <person name="Clum A."/>
            <person name="Steindorff A."/>
            <person name="Ohm R.A."/>
            <person name="Martin F."/>
            <person name="Silar P."/>
            <person name="Natvig D.O."/>
            <person name="Lalanne C."/>
            <person name="Gautier V."/>
            <person name="Ament-Velasquez S.L."/>
            <person name="Kruys A."/>
            <person name="Hutchinson M.I."/>
            <person name="Powell A.J."/>
            <person name="Barry K."/>
            <person name="Miller A.N."/>
            <person name="Grigoriev I.V."/>
            <person name="Debuchy R."/>
            <person name="Gladieux P."/>
            <person name="Hiltunen Thoren M."/>
            <person name="Johannesson H."/>
        </authorList>
    </citation>
    <scope>NUCLEOTIDE SEQUENCE [LARGE SCALE GENOMIC DNA]</scope>
    <source>
        <strain evidence="12">CBS 284.82</strain>
    </source>
</reference>
<keyword evidence="6" id="KW-0378">Hydrolase</keyword>
<evidence type="ECO:0000313" key="12">
    <source>
        <dbReference type="Proteomes" id="UP001303115"/>
    </source>
</evidence>
<dbReference type="EC" id="3.1.26.5" evidence="4"/>
<evidence type="ECO:0000256" key="8">
    <source>
        <dbReference type="ARBA" id="ARBA00044198"/>
    </source>
</evidence>
<dbReference type="Proteomes" id="UP001303115">
    <property type="component" value="Unassembled WGS sequence"/>
</dbReference>
<dbReference type="InterPro" id="IPR002759">
    <property type="entry name" value="Pop5/Rpp14/Rnp2-like"/>
</dbReference>
<sequence>MVRLKDRYLLVNIIYTDVPPGQAKGGAVPDLLLYNQPTTSELRPQLLLKGIRSEVAALFGDCGAGAIDRSLQVKYLSPATSTFILRISRAHYRLVWAALAFMSRVPVRDGRPCVFRVVRVSGTVRKVEEEAVRRARLLVLAAKDEMAGNRGSSAADALGALLRSDSSSQARSVAVPGGQVDSEPEAESQGLSSDDG</sequence>
<dbReference type="GO" id="GO:0004526">
    <property type="term" value="F:ribonuclease P activity"/>
    <property type="evidence" value="ECO:0007669"/>
    <property type="project" value="UniProtKB-EC"/>
</dbReference>
<comment type="subcellular location">
    <subcellularLocation>
        <location evidence="2">Nucleus</location>
    </subcellularLocation>
</comment>
<comment type="similarity">
    <text evidence="3">Belongs to the eukaryotic/archaeal RNase P protein component 2 family.</text>
</comment>
<dbReference type="GO" id="GO:0033204">
    <property type="term" value="F:ribonuclease P RNA binding"/>
    <property type="evidence" value="ECO:0007669"/>
    <property type="project" value="TreeGrafter"/>
</dbReference>
<proteinExistence type="inferred from homology"/>